<dbReference type="EMBL" id="VDLX02000003">
    <property type="protein sequence ID" value="KAB8196036.1"/>
    <property type="molecule type" value="Genomic_DNA"/>
</dbReference>
<feature type="chain" id="PRO_5039433531" evidence="1">
    <location>
        <begin position="24"/>
        <end position="155"/>
    </location>
</feature>
<comment type="caution">
    <text evidence="2">The sequence shown here is derived from an EMBL/GenBank/DDBJ whole genome shotgun (WGS) entry which is preliminary data.</text>
</comment>
<keyword evidence="1" id="KW-0732">Signal</keyword>
<accession>A0A5C4WR59</accession>
<proteinExistence type="predicted"/>
<organism evidence="2 3">
    <name type="scientific">Nonomuraea phyllanthi</name>
    <dbReference type="NCBI Taxonomy" id="2219224"/>
    <lineage>
        <taxon>Bacteria</taxon>
        <taxon>Bacillati</taxon>
        <taxon>Actinomycetota</taxon>
        <taxon>Actinomycetes</taxon>
        <taxon>Streptosporangiales</taxon>
        <taxon>Streptosporangiaceae</taxon>
        <taxon>Nonomuraea</taxon>
    </lineage>
</organism>
<feature type="signal peptide" evidence="1">
    <location>
        <begin position="1"/>
        <end position="23"/>
    </location>
</feature>
<evidence type="ECO:0000313" key="3">
    <source>
        <dbReference type="Proteomes" id="UP000312512"/>
    </source>
</evidence>
<reference evidence="2 3" key="1">
    <citation type="submission" date="2019-10" db="EMBL/GenBank/DDBJ databases">
        <title>Nonomuraea sp. nov., isolated from Phyllanthus amarus.</title>
        <authorList>
            <person name="Klykleung N."/>
            <person name="Tanasupawat S."/>
        </authorList>
    </citation>
    <scope>NUCLEOTIDE SEQUENCE [LARGE SCALE GENOMIC DNA]</scope>
    <source>
        <strain evidence="2 3">PA1-10</strain>
    </source>
</reference>
<protein>
    <submittedName>
        <fullName evidence="2">Uncharacterized protein</fullName>
    </submittedName>
</protein>
<name>A0A5C4WR59_9ACTN</name>
<dbReference type="RefSeq" id="WP_139630353.1">
    <property type="nucleotide sequence ID" value="NZ_VDLX02000003.1"/>
</dbReference>
<keyword evidence="3" id="KW-1185">Reference proteome</keyword>
<gene>
    <name evidence="2" type="ORF">FH608_011260</name>
</gene>
<dbReference type="OrthoDB" id="3549644at2"/>
<evidence type="ECO:0000256" key="1">
    <source>
        <dbReference type="SAM" id="SignalP"/>
    </source>
</evidence>
<dbReference type="Proteomes" id="UP000312512">
    <property type="component" value="Unassembled WGS sequence"/>
</dbReference>
<dbReference type="AlphaFoldDB" id="A0A5C4WR59"/>
<sequence length="155" mass="17238">MKMRSIAVALVTLFIVNFDSGCATCTVTQGPPVILPKPNATADVVVRAYLNAIEARDTDAVRSLSSSSYYERVHSWPDDPIDTWTNIKVSEVSEPNPDTYGPGGYRKVQRVYVGIEVRRCDEEPPNDDRHFPYSFLVGRQSDDAPWKIIDFGGLG</sequence>
<evidence type="ECO:0000313" key="2">
    <source>
        <dbReference type="EMBL" id="KAB8196036.1"/>
    </source>
</evidence>